<evidence type="ECO:0000256" key="4">
    <source>
        <dbReference type="ARBA" id="ARBA00023163"/>
    </source>
</evidence>
<reference evidence="7 8" key="1">
    <citation type="submission" date="2021-01" db="EMBL/GenBank/DDBJ databases">
        <title>Genomic Encyclopedia of Type Strains, Phase IV (KMG-IV): sequencing the most valuable type-strain genomes for metagenomic binning, comparative biology and taxonomic classification.</title>
        <authorList>
            <person name="Goeker M."/>
        </authorList>
    </citation>
    <scope>NUCLEOTIDE SEQUENCE [LARGE SCALE GENOMIC DNA]</scope>
    <source>
        <strain evidence="7 8">DSM 6130</strain>
    </source>
</reference>
<comment type="caution">
    <text evidence="7">The sequence shown here is derived from an EMBL/GenBank/DDBJ whole genome shotgun (WGS) entry which is preliminary data.</text>
</comment>
<dbReference type="InterPro" id="IPR014284">
    <property type="entry name" value="RNA_pol_sigma-70_dom"/>
</dbReference>
<dbReference type="Proteomes" id="UP000758856">
    <property type="component" value="Unassembled WGS sequence"/>
</dbReference>
<dbReference type="Pfam" id="PF08281">
    <property type="entry name" value="Sigma70_r4_2"/>
    <property type="match status" value="1"/>
</dbReference>
<protein>
    <submittedName>
        <fullName evidence="7">RNA polymerase sigma-70 factor (ECF subfamily)</fullName>
    </submittedName>
</protein>
<dbReference type="PANTHER" id="PTHR43133:SF63">
    <property type="entry name" value="RNA POLYMERASE SIGMA FACTOR FECI-RELATED"/>
    <property type="match status" value="1"/>
</dbReference>
<dbReference type="EMBL" id="JAFBCY010000005">
    <property type="protein sequence ID" value="MBM7853564.1"/>
    <property type="molecule type" value="Genomic_DNA"/>
</dbReference>
<sequence length="173" mass="19092">MSSWRSSLTRLFEGHRGQLERMVRRRVRDGEAAADIVQDVFARVFKAGSAGSDDDDRRILYAAARNAAIDHNLAAGRRSRALAQLTPEQLATEPATQDDAFAAQETLKALAKALERLPPRTREIFVARRLRGETNAEIAARLGVTVRAVEKQLARGLAQCREALADHLGDDFS</sequence>
<evidence type="ECO:0000256" key="2">
    <source>
        <dbReference type="ARBA" id="ARBA00023015"/>
    </source>
</evidence>
<evidence type="ECO:0000256" key="3">
    <source>
        <dbReference type="ARBA" id="ARBA00023082"/>
    </source>
</evidence>
<dbReference type="SUPFAM" id="SSF88659">
    <property type="entry name" value="Sigma3 and sigma4 domains of RNA polymerase sigma factors"/>
    <property type="match status" value="1"/>
</dbReference>
<evidence type="ECO:0000313" key="7">
    <source>
        <dbReference type="EMBL" id="MBM7853564.1"/>
    </source>
</evidence>
<name>A0ABS2TEQ6_9HYPH</name>
<dbReference type="SUPFAM" id="SSF88946">
    <property type="entry name" value="Sigma2 domain of RNA polymerase sigma factors"/>
    <property type="match status" value="1"/>
</dbReference>
<dbReference type="CDD" id="cd06171">
    <property type="entry name" value="Sigma70_r4"/>
    <property type="match status" value="1"/>
</dbReference>
<dbReference type="NCBIfam" id="TIGR02937">
    <property type="entry name" value="sigma70-ECF"/>
    <property type="match status" value="1"/>
</dbReference>
<organism evidence="7 8">
    <name type="scientific">Methylopila capsulata</name>
    <dbReference type="NCBI Taxonomy" id="61654"/>
    <lineage>
        <taxon>Bacteria</taxon>
        <taxon>Pseudomonadati</taxon>
        <taxon>Pseudomonadota</taxon>
        <taxon>Alphaproteobacteria</taxon>
        <taxon>Hyphomicrobiales</taxon>
        <taxon>Methylopilaceae</taxon>
        <taxon>Methylopila</taxon>
    </lineage>
</organism>
<evidence type="ECO:0000313" key="8">
    <source>
        <dbReference type="Proteomes" id="UP000758856"/>
    </source>
</evidence>
<dbReference type="PANTHER" id="PTHR43133">
    <property type="entry name" value="RNA POLYMERASE ECF-TYPE SIGMA FACTO"/>
    <property type="match status" value="1"/>
</dbReference>
<dbReference type="InterPro" id="IPR013324">
    <property type="entry name" value="RNA_pol_sigma_r3/r4-like"/>
</dbReference>
<comment type="similarity">
    <text evidence="1">Belongs to the sigma-70 factor family. ECF subfamily.</text>
</comment>
<dbReference type="InterPro" id="IPR013249">
    <property type="entry name" value="RNA_pol_sigma70_r4_t2"/>
</dbReference>
<dbReference type="RefSeq" id="WP_204952063.1">
    <property type="nucleotide sequence ID" value="NZ_BSFF01000009.1"/>
</dbReference>
<keyword evidence="8" id="KW-1185">Reference proteome</keyword>
<dbReference type="InterPro" id="IPR036388">
    <property type="entry name" value="WH-like_DNA-bd_sf"/>
</dbReference>
<feature type="domain" description="RNA polymerase sigma factor 70 region 4 type 2" evidence="6">
    <location>
        <begin position="108"/>
        <end position="160"/>
    </location>
</feature>
<proteinExistence type="inferred from homology"/>
<gene>
    <name evidence="7" type="ORF">JOD31_003825</name>
</gene>
<accession>A0ABS2TEQ6</accession>
<dbReference type="Pfam" id="PF04542">
    <property type="entry name" value="Sigma70_r2"/>
    <property type="match status" value="1"/>
</dbReference>
<dbReference type="InterPro" id="IPR013325">
    <property type="entry name" value="RNA_pol_sigma_r2"/>
</dbReference>
<dbReference type="Gene3D" id="1.10.10.10">
    <property type="entry name" value="Winged helix-like DNA-binding domain superfamily/Winged helix DNA-binding domain"/>
    <property type="match status" value="1"/>
</dbReference>
<keyword evidence="3" id="KW-0731">Sigma factor</keyword>
<dbReference type="InterPro" id="IPR039425">
    <property type="entry name" value="RNA_pol_sigma-70-like"/>
</dbReference>
<keyword evidence="4" id="KW-0804">Transcription</keyword>
<evidence type="ECO:0000259" key="5">
    <source>
        <dbReference type="Pfam" id="PF04542"/>
    </source>
</evidence>
<evidence type="ECO:0000259" key="6">
    <source>
        <dbReference type="Pfam" id="PF08281"/>
    </source>
</evidence>
<keyword evidence="2" id="KW-0805">Transcription regulation</keyword>
<feature type="domain" description="RNA polymerase sigma-70 region 2" evidence="5">
    <location>
        <begin position="11"/>
        <end position="71"/>
    </location>
</feature>
<dbReference type="Gene3D" id="1.10.1740.10">
    <property type="match status" value="1"/>
</dbReference>
<dbReference type="InterPro" id="IPR007627">
    <property type="entry name" value="RNA_pol_sigma70_r2"/>
</dbReference>
<evidence type="ECO:0000256" key="1">
    <source>
        <dbReference type="ARBA" id="ARBA00010641"/>
    </source>
</evidence>